<sequence>MVNYYKVLGVPQNASPSDIKKAYHQLALQVHPDKNPKNREEAEEKFKQVAEAYAVLSDAKKRNNYDKSRGNRIKMEDKGDFSRDKNCLKEEPWFERPHCGFQNVFEDKDHFSWDYFSTGHMGRARRFRSSFFDVIPILDTGFSTFVSLGSRTSPPSSETFLPFVSSGMGNFRLVTTCSQIVNGKRVVTKKVLENVRGKTEVEKGNLFHQIPPRHCGSHSYFSVPGNTQLENKTIKLTITNILKDAQENSSSNQQFLFLRRCVWHYVLTTLELKYK</sequence>
<evidence type="ECO:0000256" key="1">
    <source>
        <dbReference type="ARBA" id="ARBA00023186"/>
    </source>
</evidence>
<dbReference type="PANTHER" id="PTHR45168:SF4">
    <property type="entry name" value="SIMILAR TO DNAJ HOMOLOG SUBFAMILY B MEMBER 6 (HEAT SHOCK PROTEIN J2) (HSJ-2) (MRJ) (MDJ4)"/>
    <property type="match status" value="1"/>
</dbReference>
<reference evidence="3" key="2">
    <citation type="submission" date="2025-08" db="UniProtKB">
        <authorList>
            <consortium name="Ensembl"/>
        </authorList>
    </citation>
    <scope>IDENTIFICATION</scope>
    <source>
        <strain evidence="3">breed Abyssinian</strain>
    </source>
</reference>
<accession>A0ABI7XLV6</accession>
<evidence type="ECO:0000313" key="4">
    <source>
        <dbReference type="Proteomes" id="UP000823872"/>
    </source>
</evidence>
<dbReference type="CDD" id="cd06257">
    <property type="entry name" value="DnaJ"/>
    <property type="match status" value="1"/>
</dbReference>
<dbReference type="Gene3D" id="1.10.287.110">
    <property type="entry name" value="DnaJ domain"/>
    <property type="match status" value="1"/>
</dbReference>
<evidence type="ECO:0000259" key="2">
    <source>
        <dbReference type="PROSITE" id="PS50076"/>
    </source>
</evidence>
<dbReference type="PRINTS" id="PR00625">
    <property type="entry name" value="JDOMAIN"/>
</dbReference>
<reference evidence="3 4" key="1">
    <citation type="submission" date="2021-02" db="EMBL/GenBank/DDBJ databases">
        <title>Safari Cat Assemblies.</title>
        <authorList>
            <person name="Bredemeyer K.R."/>
            <person name="Murphy W.J."/>
        </authorList>
    </citation>
    <scope>NUCLEOTIDE SEQUENCE [LARGE SCALE GENOMIC DNA]</scope>
</reference>
<dbReference type="PANTHER" id="PTHR45168">
    <property type="entry name" value="DNAJ HOMOLOG SUBFAMILY B MEMBER 2"/>
    <property type="match status" value="1"/>
</dbReference>
<dbReference type="GeneTree" id="ENSGT00940000163788"/>
<dbReference type="Ensembl" id="ENSFCTT00005034542.1">
    <property type="protein sequence ID" value="ENSFCTP00005023538.1"/>
    <property type="gene ID" value="ENSFCTG00005012196.1"/>
</dbReference>
<dbReference type="PROSITE" id="PS00636">
    <property type="entry name" value="DNAJ_1"/>
    <property type="match status" value="1"/>
</dbReference>
<evidence type="ECO:0000313" key="3">
    <source>
        <dbReference type="Ensembl" id="ENSFCTP00005023538.1"/>
    </source>
</evidence>
<dbReference type="SMART" id="SM00271">
    <property type="entry name" value="DnaJ"/>
    <property type="match status" value="1"/>
</dbReference>
<gene>
    <name evidence="3" type="primary">DNAJB8</name>
</gene>
<proteinExistence type="predicted"/>
<reference evidence="3" key="3">
    <citation type="submission" date="2025-09" db="UniProtKB">
        <authorList>
            <consortium name="Ensembl"/>
        </authorList>
    </citation>
    <scope>IDENTIFICATION</scope>
    <source>
        <strain evidence="3">breed Abyssinian</strain>
    </source>
</reference>
<name>A0ABI7XLV6_FELCA</name>
<dbReference type="InterPro" id="IPR036869">
    <property type="entry name" value="J_dom_sf"/>
</dbReference>
<dbReference type="SUPFAM" id="SSF46565">
    <property type="entry name" value="Chaperone J-domain"/>
    <property type="match status" value="1"/>
</dbReference>
<keyword evidence="4" id="KW-1185">Reference proteome</keyword>
<dbReference type="InterPro" id="IPR018253">
    <property type="entry name" value="DnaJ_domain_CS"/>
</dbReference>
<keyword evidence="1" id="KW-0143">Chaperone</keyword>
<dbReference type="InterPro" id="IPR001623">
    <property type="entry name" value="DnaJ_domain"/>
</dbReference>
<feature type="domain" description="J" evidence="2">
    <location>
        <begin position="3"/>
        <end position="69"/>
    </location>
</feature>
<protein>
    <recommendedName>
        <fullName evidence="2">J domain-containing protein</fullName>
    </recommendedName>
</protein>
<organism evidence="3 4">
    <name type="scientific">Felis catus</name>
    <name type="common">Cat</name>
    <name type="synonym">Felis silvestris catus</name>
    <dbReference type="NCBI Taxonomy" id="9685"/>
    <lineage>
        <taxon>Eukaryota</taxon>
        <taxon>Metazoa</taxon>
        <taxon>Chordata</taxon>
        <taxon>Craniata</taxon>
        <taxon>Vertebrata</taxon>
        <taxon>Euteleostomi</taxon>
        <taxon>Mammalia</taxon>
        <taxon>Eutheria</taxon>
        <taxon>Laurasiatheria</taxon>
        <taxon>Carnivora</taxon>
        <taxon>Feliformia</taxon>
        <taxon>Felidae</taxon>
        <taxon>Felinae</taxon>
        <taxon>Felis</taxon>
    </lineage>
</organism>
<dbReference type="InterPro" id="IPR043183">
    <property type="entry name" value="DNJB2/6-like"/>
</dbReference>
<dbReference type="Proteomes" id="UP000823872">
    <property type="component" value="Chromosome C1"/>
</dbReference>
<dbReference type="Pfam" id="PF00226">
    <property type="entry name" value="DnaJ"/>
    <property type="match status" value="1"/>
</dbReference>
<dbReference type="PROSITE" id="PS50076">
    <property type="entry name" value="DNAJ_2"/>
    <property type="match status" value="1"/>
</dbReference>